<dbReference type="SUPFAM" id="SSF53335">
    <property type="entry name" value="S-adenosyl-L-methionine-dependent methyltransferases"/>
    <property type="match status" value="1"/>
</dbReference>
<dbReference type="PANTHER" id="PTHR40036:SF1">
    <property type="entry name" value="MACROCIN O-METHYLTRANSFERASE"/>
    <property type="match status" value="1"/>
</dbReference>
<dbReference type="EMBL" id="JAFBBK010000001">
    <property type="protein sequence ID" value="MBM7416816.1"/>
    <property type="molecule type" value="Genomic_DNA"/>
</dbReference>
<dbReference type="Gene3D" id="3.40.50.150">
    <property type="entry name" value="Vaccinia Virus protein VP39"/>
    <property type="match status" value="1"/>
</dbReference>
<keyword evidence="2" id="KW-1185">Reference proteome</keyword>
<protein>
    <recommendedName>
        <fullName evidence="3">Class I SAM-dependent methyltransferase</fullName>
    </recommendedName>
</protein>
<dbReference type="RefSeq" id="WP_204869535.1">
    <property type="nucleotide sequence ID" value="NZ_JAFBBK010000001.1"/>
</dbReference>
<evidence type="ECO:0000313" key="1">
    <source>
        <dbReference type="EMBL" id="MBM7416816.1"/>
    </source>
</evidence>
<dbReference type="Pfam" id="PF13578">
    <property type="entry name" value="Methyltransf_24"/>
    <property type="match status" value="1"/>
</dbReference>
<dbReference type="InterPro" id="IPR029063">
    <property type="entry name" value="SAM-dependent_MTases_sf"/>
</dbReference>
<evidence type="ECO:0008006" key="3">
    <source>
        <dbReference type="Google" id="ProtNLM"/>
    </source>
</evidence>
<proteinExistence type="predicted"/>
<dbReference type="Proteomes" id="UP000703038">
    <property type="component" value="Unassembled WGS sequence"/>
</dbReference>
<dbReference type="InterPro" id="IPR008884">
    <property type="entry name" value="TylF_MeTrfase"/>
</dbReference>
<gene>
    <name evidence="1" type="ORF">JOE42_003549</name>
</gene>
<name>A0ABS2KY02_9NOCA</name>
<accession>A0ABS2KY02</accession>
<organism evidence="1 2">
    <name type="scientific">Rhodococcoides corynebacterioides</name>
    <dbReference type="NCBI Taxonomy" id="53972"/>
    <lineage>
        <taxon>Bacteria</taxon>
        <taxon>Bacillati</taxon>
        <taxon>Actinomycetota</taxon>
        <taxon>Actinomycetes</taxon>
        <taxon>Mycobacteriales</taxon>
        <taxon>Nocardiaceae</taxon>
        <taxon>Rhodococcoides</taxon>
    </lineage>
</organism>
<comment type="caution">
    <text evidence="1">The sequence shown here is derived from an EMBL/GenBank/DDBJ whole genome shotgun (WGS) entry which is preliminary data.</text>
</comment>
<reference evidence="1 2" key="1">
    <citation type="submission" date="2021-01" db="EMBL/GenBank/DDBJ databases">
        <title>Genomics of switchgrass bacterial isolates.</title>
        <authorList>
            <person name="Shade A."/>
        </authorList>
    </citation>
    <scope>NUCLEOTIDE SEQUENCE [LARGE SCALE GENOMIC DNA]</scope>
    <source>
        <strain evidence="1 2">PvP111</strain>
    </source>
</reference>
<sequence>MRWSRRVRASARGKVVQAVQDAVAPEADRRHSELIDLITGQAKTIADLQESITTLEFRMRRDIPFASDLEATASSADFVEDNLPRTPSFTRPDLTLRHALGAVSIDGMALEFGVATGTTLAIIVDEWRRAANVGVIAGFDTFEGLPEDWRTGFEAGTFAQDALPDVPGAHLVKGMFQQTLGPFLSKNRGPVAFLHLDADLYSSTDFVLRRLESRLVPGTVIVFDEFFNFPGWALHEYKAWTEFVHRTGATFEYLAYTSNNEQVAVRLT</sequence>
<dbReference type="PANTHER" id="PTHR40036">
    <property type="entry name" value="MACROCIN O-METHYLTRANSFERASE"/>
    <property type="match status" value="1"/>
</dbReference>
<evidence type="ECO:0000313" key="2">
    <source>
        <dbReference type="Proteomes" id="UP000703038"/>
    </source>
</evidence>